<dbReference type="AlphaFoldDB" id="G3B6R5"/>
<evidence type="ECO:0000259" key="6">
    <source>
        <dbReference type="Pfam" id="PF03151"/>
    </source>
</evidence>
<dbReference type="PANTHER" id="PTHR11132">
    <property type="entry name" value="SOLUTE CARRIER FAMILY 35"/>
    <property type="match status" value="1"/>
</dbReference>
<feature type="transmembrane region" description="Helical" evidence="5">
    <location>
        <begin position="392"/>
        <end position="409"/>
    </location>
</feature>
<keyword evidence="8" id="KW-1185">Reference proteome</keyword>
<evidence type="ECO:0000256" key="4">
    <source>
        <dbReference type="ARBA" id="ARBA00023136"/>
    </source>
</evidence>
<feature type="domain" description="Sugar phosphate transporter" evidence="6">
    <location>
        <begin position="87"/>
        <end position="409"/>
    </location>
</feature>
<organism evidence="8">
    <name type="scientific">Candida tenuis (strain ATCC 10573 / BCRC 21748 / CBS 615 / JCM 9827 / NBRC 10315 / NRRL Y-1498 / VKM Y-70)</name>
    <name type="common">Yeast</name>
    <name type="synonym">Yamadazyma tenuis</name>
    <dbReference type="NCBI Taxonomy" id="590646"/>
    <lineage>
        <taxon>Eukaryota</taxon>
        <taxon>Fungi</taxon>
        <taxon>Dikarya</taxon>
        <taxon>Ascomycota</taxon>
        <taxon>Saccharomycotina</taxon>
        <taxon>Pichiomycetes</taxon>
        <taxon>Debaryomycetaceae</taxon>
        <taxon>Yamadazyma</taxon>
    </lineage>
</organism>
<feature type="transmembrane region" description="Helical" evidence="5">
    <location>
        <begin position="117"/>
        <end position="138"/>
    </location>
</feature>
<evidence type="ECO:0000256" key="5">
    <source>
        <dbReference type="SAM" id="Phobius"/>
    </source>
</evidence>
<keyword evidence="3 5" id="KW-1133">Transmembrane helix</keyword>
<gene>
    <name evidence="7" type="ORF">CANTEDRAFT_122652</name>
</gene>
<dbReference type="Proteomes" id="UP000000707">
    <property type="component" value="Unassembled WGS sequence"/>
</dbReference>
<dbReference type="InterPro" id="IPR004853">
    <property type="entry name" value="Sugar_P_trans_dom"/>
</dbReference>
<dbReference type="RefSeq" id="XP_006686792.1">
    <property type="nucleotide sequence ID" value="XM_006686729.1"/>
</dbReference>
<comment type="subcellular location">
    <subcellularLocation>
        <location evidence="1">Membrane</location>
        <topology evidence="1">Multi-pass membrane protein</topology>
    </subcellularLocation>
</comment>
<evidence type="ECO:0000256" key="1">
    <source>
        <dbReference type="ARBA" id="ARBA00004141"/>
    </source>
</evidence>
<dbReference type="eggNOG" id="KOG1441">
    <property type="taxonomic scope" value="Eukaryota"/>
</dbReference>
<feature type="transmembrane region" description="Helical" evidence="5">
    <location>
        <begin position="303"/>
        <end position="322"/>
    </location>
</feature>
<dbReference type="Pfam" id="PF03151">
    <property type="entry name" value="TPT"/>
    <property type="match status" value="1"/>
</dbReference>
<dbReference type="HOGENOM" id="CLU_019048_4_1_1"/>
<dbReference type="InterPro" id="IPR050186">
    <property type="entry name" value="TPT_transporter"/>
</dbReference>
<evidence type="ECO:0000313" key="8">
    <source>
        <dbReference type="Proteomes" id="UP000000707"/>
    </source>
</evidence>
<protein>
    <recommendedName>
        <fullName evidence="6">Sugar phosphate transporter domain-containing protein</fullName>
    </recommendedName>
</protein>
<reference evidence="7 8" key="1">
    <citation type="journal article" date="2011" name="Proc. Natl. Acad. Sci. U.S.A.">
        <title>Comparative genomics of xylose-fermenting fungi for enhanced biofuel production.</title>
        <authorList>
            <person name="Wohlbach D.J."/>
            <person name="Kuo A."/>
            <person name="Sato T.K."/>
            <person name="Potts K.M."/>
            <person name="Salamov A.A."/>
            <person name="LaButti K.M."/>
            <person name="Sun H."/>
            <person name="Clum A."/>
            <person name="Pangilinan J.L."/>
            <person name="Lindquist E.A."/>
            <person name="Lucas S."/>
            <person name="Lapidus A."/>
            <person name="Jin M."/>
            <person name="Gunawan C."/>
            <person name="Balan V."/>
            <person name="Dale B.E."/>
            <person name="Jeffries T.W."/>
            <person name="Zinkel R."/>
            <person name="Barry K.W."/>
            <person name="Grigoriev I.V."/>
            <person name="Gasch A.P."/>
        </authorList>
    </citation>
    <scope>NUCLEOTIDE SEQUENCE [LARGE SCALE GENOMIC DNA]</scope>
    <source>
        <strain evidence="8">ATCC 10573 / BCRC 21748 / CBS 615 / JCM 9827 / NBRC 10315 / NRRL Y-1498 / VKM Y-70</strain>
    </source>
</reference>
<dbReference type="STRING" id="590646.G3B6R5"/>
<dbReference type="GeneID" id="18248915"/>
<dbReference type="GO" id="GO:0016020">
    <property type="term" value="C:membrane"/>
    <property type="evidence" value="ECO:0007669"/>
    <property type="project" value="UniProtKB-SubCell"/>
</dbReference>
<sequence>MYSSNPSYESLKSVPLSHNHSRFYQSSVNPNLSTSNLQNLSSKHSSLLEPTPKKFAPPITPPVSNAGTPVSAGFDVGAWGNGRKRYVAVLCVNWYVASVVSNYTTKMILTDFKHPTTLTQVQFVLNCVLGLATLVVALRRPSVVARFPKGTFPAMEGLSLARFCRPDEFVLRTTVPMGMFQFAGHLTSHSATSVIPVSMNHTVKALSPITTVLIYRGVFNKKYKLITYLTLSPLMVGIMLTCYKGQNAHPGLGYYKGIAYSLVSMMIFVTQNIFAKSRLTVDSAEVLPANASRPERKLDKLSILYFCSLTGFVFTLPVYLISEYTNPRLSLLDMNAFTAMLVAVNGVSHYVQSLLAFQILGLISPINYSIANISKRIIIILVAFVIEGKRLNVVQVLGVMLTCTGLFAYDQYGSR</sequence>
<feature type="transmembrane region" description="Helical" evidence="5">
    <location>
        <begin position="225"/>
        <end position="246"/>
    </location>
</feature>
<evidence type="ECO:0000256" key="2">
    <source>
        <dbReference type="ARBA" id="ARBA00022692"/>
    </source>
</evidence>
<keyword evidence="2 5" id="KW-0812">Transmembrane</keyword>
<evidence type="ECO:0000313" key="7">
    <source>
        <dbReference type="EMBL" id="EGV62999.1"/>
    </source>
</evidence>
<keyword evidence="4 5" id="KW-0472">Membrane</keyword>
<dbReference type="KEGG" id="cten:18248915"/>
<proteinExistence type="predicted"/>
<feature type="transmembrane region" description="Helical" evidence="5">
    <location>
        <begin position="258"/>
        <end position="275"/>
    </location>
</feature>
<dbReference type="EMBL" id="GL996524">
    <property type="protein sequence ID" value="EGV62999.1"/>
    <property type="molecule type" value="Genomic_DNA"/>
</dbReference>
<name>G3B6R5_CANTC</name>
<feature type="transmembrane region" description="Helical" evidence="5">
    <location>
        <begin position="86"/>
        <end position="105"/>
    </location>
</feature>
<accession>G3B6R5</accession>
<evidence type="ECO:0000256" key="3">
    <source>
        <dbReference type="ARBA" id="ARBA00022989"/>
    </source>
</evidence>
<dbReference type="OrthoDB" id="1588579at2759"/>